<dbReference type="Gene3D" id="3.40.50.1000">
    <property type="entry name" value="HAD superfamily/HAD-like"/>
    <property type="match status" value="1"/>
</dbReference>
<evidence type="ECO:0008006" key="3">
    <source>
        <dbReference type="Google" id="ProtNLM"/>
    </source>
</evidence>
<evidence type="ECO:0000313" key="2">
    <source>
        <dbReference type="Proteomes" id="UP001061958"/>
    </source>
</evidence>
<keyword evidence="2" id="KW-1185">Reference proteome</keyword>
<name>A0A9C7PQY1_9RHOD</name>
<dbReference type="Gene3D" id="3.90.1070.10">
    <property type="match status" value="1"/>
</dbReference>
<reference evidence="1" key="2">
    <citation type="submission" date="2022-01" db="EMBL/GenBank/DDBJ databases">
        <authorList>
            <person name="Hirooka S."/>
            <person name="Miyagishima S.Y."/>
        </authorList>
    </citation>
    <scope>NUCLEOTIDE SEQUENCE</scope>
    <source>
        <strain evidence="1">NBRC 102759</strain>
    </source>
</reference>
<dbReference type="InterPro" id="IPR023214">
    <property type="entry name" value="HAD_sf"/>
</dbReference>
<accession>A0A9C7PQY1</accession>
<evidence type="ECO:0000313" key="1">
    <source>
        <dbReference type="EMBL" id="GJQ08766.1"/>
    </source>
</evidence>
<comment type="caution">
    <text evidence="1">The sequence shown here is derived from an EMBL/GenBank/DDBJ whole genome shotgun (WGS) entry which is preliminary data.</text>
</comment>
<dbReference type="AlphaFoldDB" id="A0A9C7PQY1"/>
<gene>
    <name evidence="1" type="ORF">GpartN1_g557.t1</name>
</gene>
<protein>
    <recommendedName>
        <fullName evidence="3">Sucrose phosphatase-like domain-containing protein</fullName>
    </recommendedName>
</protein>
<dbReference type="EMBL" id="BQMJ01000004">
    <property type="protein sequence ID" value="GJQ08766.1"/>
    <property type="molecule type" value="Genomic_DNA"/>
</dbReference>
<sequence>MMACLCWSVGFSCRKGNEIVLVPRLTNISKRIHCSPLKRSLKRYQLCKASEQPMFLCSCTKSSQFTRKNRVCFLVADANVLSRSSRNESPSNLVERLSILKNNFERFHYFIVSEDSVEEVERHISTFSAIGLKPEVIITYGGAQIFQLGFREPDPLWEQQVLKEWEPKPVQTLVESTLLEAEIGYLECRKTYSSEFPLSSMPKIPLVLRYTFSEDIKLGHEALISLLSQKLRENGLKASIRRTNRGRSFDICSSTVTSIGAFEFICSMLKIDEDNRVTLLFGDSPSIYHMNRHLKASLLCPSFDDLENVLSKWMLP</sequence>
<dbReference type="Proteomes" id="UP001061958">
    <property type="component" value="Unassembled WGS sequence"/>
</dbReference>
<organism evidence="1 2">
    <name type="scientific">Galdieria partita</name>
    <dbReference type="NCBI Taxonomy" id="83374"/>
    <lineage>
        <taxon>Eukaryota</taxon>
        <taxon>Rhodophyta</taxon>
        <taxon>Bangiophyceae</taxon>
        <taxon>Galdieriales</taxon>
        <taxon>Galdieriaceae</taxon>
        <taxon>Galdieria</taxon>
    </lineage>
</organism>
<reference evidence="1" key="1">
    <citation type="journal article" date="2022" name="Proc. Natl. Acad. Sci. U.S.A.">
        <title>Life cycle and functional genomics of the unicellular red alga Galdieria for elucidating algal and plant evolution and industrial use.</title>
        <authorList>
            <person name="Hirooka S."/>
            <person name="Itabashi T."/>
            <person name="Ichinose T.M."/>
            <person name="Onuma R."/>
            <person name="Fujiwara T."/>
            <person name="Yamashita S."/>
            <person name="Jong L.W."/>
            <person name="Tomita R."/>
            <person name="Iwane A.H."/>
            <person name="Miyagishima S.Y."/>
        </authorList>
    </citation>
    <scope>NUCLEOTIDE SEQUENCE</scope>
    <source>
        <strain evidence="1">NBRC 102759</strain>
    </source>
</reference>
<dbReference type="OrthoDB" id="10357761at2759"/>
<proteinExistence type="predicted"/>